<dbReference type="OrthoDB" id="3473305at2759"/>
<dbReference type="PANTHER" id="PTHR35910:SF1">
    <property type="entry name" value="2EXR DOMAIN-CONTAINING PROTEIN"/>
    <property type="match status" value="1"/>
</dbReference>
<name>A0A9P4LK31_9PLEO</name>
<dbReference type="Pfam" id="PF20150">
    <property type="entry name" value="2EXR"/>
    <property type="match status" value="1"/>
</dbReference>
<dbReference type="EMBL" id="ML978195">
    <property type="protein sequence ID" value="KAF2029896.1"/>
    <property type="molecule type" value="Genomic_DNA"/>
</dbReference>
<organism evidence="2 3">
    <name type="scientific">Setomelanomma holmii</name>
    <dbReference type="NCBI Taxonomy" id="210430"/>
    <lineage>
        <taxon>Eukaryota</taxon>
        <taxon>Fungi</taxon>
        <taxon>Dikarya</taxon>
        <taxon>Ascomycota</taxon>
        <taxon>Pezizomycotina</taxon>
        <taxon>Dothideomycetes</taxon>
        <taxon>Pleosporomycetidae</taxon>
        <taxon>Pleosporales</taxon>
        <taxon>Pleosporineae</taxon>
        <taxon>Phaeosphaeriaceae</taxon>
        <taxon>Setomelanomma</taxon>
    </lineage>
</organism>
<dbReference type="InterPro" id="IPR045518">
    <property type="entry name" value="2EXR"/>
</dbReference>
<dbReference type="PANTHER" id="PTHR35910">
    <property type="entry name" value="2EXR DOMAIN-CONTAINING PROTEIN"/>
    <property type="match status" value="1"/>
</dbReference>
<feature type="domain" description="2EXR" evidence="1">
    <location>
        <begin position="4"/>
        <end position="98"/>
    </location>
</feature>
<accession>A0A9P4LK31</accession>
<keyword evidence="3" id="KW-1185">Reference proteome</keyword>
<sequence>MDTFHFFPRLPAELRAQIWEMTVEPRTVDFYIADKDGAPKAPNACLESYYANPTLSSTPVPAMLHTCLEARKFCSYEKVFLCEHQNRYVWLNFNIDVLSVPDTILYRLLPFASKIRRLQMRCELKEHSWMRWSTGVITPEHFENLLKATIVCTKEDLIGLLWDAKEYTWPCGAENVVVIDSGDGQKVTLKDYQVEGVWDD</sequence>
<evidence type="ECO:0000313" key="3">
    <source>
        <dbReference type="Proteomes" id="UP000799777"/>
    </source>
</evidence>
<evidence type="ECO:0000313" key="2">
    <source>
        <dbReference type="EMBL" id="KAF2029896.1"/>
    </source>
</evidence>
<gene>
    <name evidence="2" type="ORF">EK21DRAFT_66599</name>
</gene>
<dbReference type="Proteomes" id="UP000799777">
    <property type="component" value="Unassembled WGS sequence"/>
</dbReference>
<proteinExistence type="predicted"/>
<protein>
    <recommendedName>
        <fullName evidence="1">2EXR domain-containing protein</fullName>
    </recommendedName>
</protein>
<comment type="caution">
    <text evidence="2">The sequence shown here is derived from an EMBL/GenBank/DDBJ whole genome shotgun (WGS) entry which is preliminary data.</text>
</comment>
<reference evidence="2" key="1">
    <citation type="journal article" date="2020" name="Stud. Mycol.">
        <title>101 Dothideomycetes genomes: a test case for predicting lifestyles and emergence of pathogens.</title>
        <authorList>
            <person name="Haridas S."/>
            <person name="Albert R."/>
            <person name="Binder M."/>
            <person name="Bloem J."/>
            <person name="Labutti K."/>
            <person name="Salamov A."/>
            <person name="Andreopoulos B."/>
            <person name="Baker S."/>
            <person name="Barry K."/>
            <person name="Bills G."/>
            <person name="Bluhm B."/>
            <person name="Cannon C."/>
            <person name="Castanera R."/>
            <person name="Culley D."/>
            <person name="Daum C."/>
            <person name="Ezra D."/>
            <person name="Gonzalez J."/>
            <person name="Henrissat B."/>
            <person name="Kuo A."/>
            <person name="Liang C."/>
            <person name="Lipzen A."/>
            <person name="Lutzoni F."/>
            <person name="Magnuson J."/>
            <person name="Mondo S."/>
            <person name="Nolan M."/>
            <person name="Ohm R."/>
            <person name="Pangilinan J."/>
            <person name="Park H.-J."/>
            <person name="Ramirez L."/>
            <person name="Alfaro M."/>
            <person name="Sun H."/>
            <person name="Tritt A."/>
            <person name="Yoshinaga Y."/>
            <person name="Zwiers L.-H."/>
            <person name="Turgeon B."/>
            <person name="Goodwin S."/>
            <person name="Spatafora J."/>
            <person name="Crous P."/>
            <person name="Grigoriev I."/>
        </authorList>
    </citation>
    <scope>NUCLEOTIDE SEQUENCE</scope>
    <source>
        <strain evidence="2">CBS 110217</strain>
    </source>
</reference>
<dbReference type="AlphaFoldDB" id="A0A9P4LK31"/>
<evidence type="ECO:0000259" key="1">
    <source>
        <dbReference type="Pfam" id="PF20150"/>
    </source>
</evidence>